<accession>A0A9P4U4A6</accession>
<feature type="compositionally biased region" description="Polar residues" evidence="1">
    <location>
        <begin position="1"/>
        <end position="19"/>
    </location>
</feature>
<feature type="region of interest" description="Disordered" evidence="1">
    <location>
        <begin position="1"/>
        <end position="65"/>
    </location>
</feature>
<reference evidence="2" key="1">
    <citation type="journal article" date="2020" name="Stud. Mycol.">
        <title>101 Dothideomycetes genomes: a test case for predicting lifestyles and emergence of pathogens.</title>
        <authorList>
            <person name="Haridas S."/>
            <person name="Albert R."/>
            <person name="Binder M."/>
            <person name="Bloem J."/>
            <person name="Labutti K."/>
            <person name="Salamov A."/>
            <person name="Andreopoulos B."/>
            <person name="Baker S."/>
            <person name="Barry K."/>
            <person name="Bills G."/>
            <person name="Bluhm B."/>
            <person name="Cannon C."/>
            <person name="Castanera R."/>
            <person name="Culley D."/>
            <person name="Daum C."/>
            <person name="Ezra D."/>
            <person name="Gonzalez J."/>
            <person name="Henrissat B."/>
            <person name="Kuo A."/>
            <person name="Liang C."/>
            <person name="Lipzen A."/>
            <person name="Lutzoni F."/>
            <person name="Magnuson J."/>
            <person name="Mondo S."/>
            <person name="Nolan M."/>
            <person name="Ohm R."/>
            <person name="Pangilinan J."/>
            <person name="Park H.-J."/>
            <person name="Ramirez L."/>
            <person name="Alfaro M."/>
            <person name="Sun H."/>
            <person name="Tritt A."/>
            <person name="Yoshinaga Y."/>
            <person name="Zwiers L.-H."/>
            <person name="Turgeon B."/>
            <person name="Goodwin S."/>
            <person name="Spatafora J."/>
            <person name="Crous P."/>
            <person name="Grigoriev I."/>
        </authorList>
    </citation>
    <scope>NUCLEOTIDE SEQUENCE</scope>
    <source>
        <strain evidence="2">CBS 130266</strain>
    </source>
</reference>
<evidence type="ECO:0000313" key="2">
    <source>
        <dbReference type="EMBL" id="KAF2435878.1"/>
    </source>
</evidence>
<proteinExistence type="predicted"/>
<sequence>MSSAGSTTMPTTNQSSDTVAQHDLSRKRKSCDTGTEAYATPPRNPKKLKITVTEETPDLVKKAHESDHSAIAAIQSNSYISSDSLPKSALDPASGSSSDKTKLILTPPKPSWSADVETANIRLIDHLSEQSKQWDIKADELQAEGEDWAQVQRFQDLARYYDQEATHHIKALNVAYATDAQRLREFYAANGPKKSFLELPNEILNSIYNYASQSDEVGVNNLRFLLTSKKVAADATGIAWSNTTFKFDTTDDKIVRKRLESLSLEAKKNIRFIEIKLLDIMWKQEYHKKTRVFETESDQIHLLLKVYLPNLERIDIPWRWEVPHPGVFSYKLPLAQRQAIEEWDPTQTDKDVLAMFFKAAPLFSYARVIVKGNDGGFKLLYFMCSQVISADHSYDDWLEDPTKSKEPSRIELGWYYAEDGKLDFEVELEHAAVEGQAEGKMVLDFTMPFPETE</sequence>
<dbReference type="AlphaFoldDB" id="A0A9P4U4A6"/>
<gene>
    <name evidence="2" type="ORF">EJ08DRAFT_656236</name>
</gene>
<organism evidence="2 3">
    <name type="scientific">Tothia fuscella</name>
    <dbReference type="NCBI Taxonomy" id="1048955"/>
    <lineage>
        <taxon>Eukaryota</taxon>
        <taxon>Fungi</taxon>
        <taxon>Dikarya</taxon>
        <taxon>Ascomycota</taxon>
        <taxon>Pezizomycotina</taxon>
        <taxon>Dothideomycetes</taxon>
        <taxon>Pleosporomycetidae</taxon>
        <taxon>Venturiales</taxon>
        <taxon>Cylindrosympodiaceae</taxon>
        <taxon>Tothia</taxon>
    </lineage>
</organism>
<evidence type="ECO:0000256" key="1">
    <source>
        <dbReference type="SAM" id="MobiDB-lite"/>
    </source>
</evidence>
<dbReference type="EMBL" id="MU007012">
    <property type="protein sequence ID" value="KAF2435878.1"/>
    <property type="molecule type" value="Genomic_DNA"/>
</dbReference>
<dbReference type="Proteomes" id="UP000800235">
    <property type="component" value="Unassembled WGS sequence"/>
</dbReference>
<keyword evidence="3" id="KW-1185">Reference proteome</keyword>
<name>A0A9P4U4A6_9PEZI</name>
<protein>
    <submittedName>
        <fullName evidence="2">Uncharacterized protein</fullName>
    </submittedName>
</protein>
<feature type="region of interest" description="Disordered" evidence="1">
    <location>
        <begin position="82"/>
        <end position="106"/>
    </location>
</feature>
<evidence type="ECO:0000313" key="3">
    <source>
        <dbReference type="Proteomes" id="UP000800235"/>
    </source>
</evidence>
<comment type="caution">
    <text evidence="2">The sequence shown here is derived from an EMBL/GenBank/DDBJ whole genome shotgun (WGS) entry which is preliminary data.</text>
</comment>